<evidence type="ECO:0000256" key="1">
    <source>
        <dbReference type="SAM" id="SignalP"/>
    </source>
</evidence>
<dbReference type="InterPro" id="IPR011250">
    <property type="entry name" value="OMP/PagP_B-barrel"/>
</dbReference>
<feature type="signal peptide" evidence="1">
    <location>
        <begin position="1"/>
        <end position="21"/>
    </location>
</feature>
<gene>
    <name evidence="2" type="ORF">GFH32_15725</name>
</gene>
<dbReference type="GO" id="GO:0055085">
    <property type="term" value="P:transmembrane transport"/>
    <property type="evidence" value="ECO:0007669"/>
    <property type="project" value="TreeGrafter"/>
</dbReference>
<sequence length="222" mass="24064">MKKLLLSIAGLFVVGMSFSQAQTTDYNKWQVRLRGVAVIPNPSADIATIGGDVDINTKFIPELDFTYFFTKNIAAELILGTTKHNVKTTGSNLTAIGGASSAEVDLGSVWLLPPTLTAQYHFYPGNIFKPYIGAGVNYTIFYSVDEGNTVKGVDYKNKFGFATQIGTDINITDKFFLNVDAKYIFLKTDVDVDASNLAAGLAIPATVDINPFLVGFGIGYKF</sequence>
<feature type="chain" id="PRO_5024829524" evidence="1">
    <location>
        <begin position="22"/>
        <end position="222"/>
    </location>
</feature>
<keyword evidence="1" id="KW-0732">Signal</keyword>
<dbReference type="PANTHER" id="PTHR36920:SF1">
    <property type="entry name" value="OUTER MEMBRANE PROTEIN W"/>
    <property type="match status" value="1"/>
</dbReference>
<dbReference type="GO" id="GO:0019867">
    <property type="term" value="C:outer membrane"/>
    <property type="evidence" value="ECO:0007669"/>
    <property type="project" value="InterPro"/>
</dbReference>
<dbReference type="Proteomes" id="UP000326921">
    <property type="component" value="Chromosome"/>
</dbReference>
<dbReference type="SUPFAM" id="SSF56925">
    <property type="entry name" value="OMPA-like"/>
    <property type="match status" value="1"/>
</dbReference>
<dbReference type="KEGG" id="sphe:GFH32_15725"/>
<dbReference type="Gene3D" id="2.40.160.20">
    <property type="match status" value="1"/>
</dbReference>
<dbReference type="PANTHER" id="PTHR36920">
    <property type="match status" value="1"/>
</dbReference>
<protein>
    <submittedName>
        <fullName evidence="2">Outer membrane beta-barrel protein</fullName>
    </submittedName>
</protein>
<dbReference type="Pfam" id="PF03922">
    <property type="entry name" value="OmpW"/>
    <property type="match status" value="1"/>
</dbReference>
<proteinExistence type="predicted"/>
<dbReference type="EMBL" id="CP045652">
    <property type="protein sequence ID" value="QGA27676.1"/>
    <property type="molecule type" value="Genomic_DNA"/>
</dbReference>
<accession>A0A5Q0QDR1</accession>
<dbReference type="InterPro" id="IPR005618">
    <property type="entry name" value="OMPW"/>
</dbReference>
<name>A0A5Q0QDR1_9SPHI</name>
<dbReference type="AlphaFoldDB" id="A0A5Q0QDR1"/>
<evidence type="ECO:0000313" key="3">
    <source>
        <dbReference type="Proteomes" id="UP000326921"/>
    </source>
</evidence>
<keyword evidence="3" id="KW-1185">Reference proteome</keyword>
<organism evidence="2 3">
    <name type="scientific">Sphingobacterium zhuxiongii</name>
    <dbReference type="NCBI Taxonomy" id="2662364"/>
    <lineage>
        <taxon>Bacteria</taxon>
        <taxon>Pseudomonadati</taxon>
        <taxon>Bacteroidota</taxon>
        <taxon>Sphingobacteriia</taxon>
        <taxon>Sphingobacteriales</taxon>
        <taxon>Sphingobacteriaceae</taxon>
        <taxon>Sphingobacterium</taxon>
    </lineage>
</organism>
<dbReference type="RefSeq" id="WP_153512503.1">
    <property type="nucleotide sequence ID" value="NZ_CP045652.1"/>
</dbReference>
<reference evidence="2 3" key="1">
    <citation type="submission" date="2019-10" db="EMBL/GenBank/DDBJ databases">
        <authorList>
            <person name="Dong K."/>
        </authorList>
    </citation>
    <scope>NUCLEOTIDE SEQUENCE [LARGE SCALE GENOMIC DNA]</scope>
    <source>
        <strain evidence="3">dk4302</strain>
    </source>
</reference>
<evidence type="ECO:0000313" key="2">
    <source>
        <dbReference type="EMBL" id="QGA27676.1"/>
    </source>
</evidence>